<keyword evidence="1" id="KW-0812">Transmembrane</keyword>
<evidence type="ECO:0000256" key="1">
    <source>
        <dbReference type="SAM" id="Phobius"/>
    </source>
</evidence>
<organism evidence="2 3">
    <name type="scientific">Paeniclostridium hominis</name>
    <dbReference type="NCBI Taxonomy" id="2764329"/>
    <lineage>
        <taxon>Bacteria</taxon>
        <taxon>Bacillati</taxon>
        <taxon>Bacillota</taxon>
        <taxon>Clostridia</taxon>
        <taxon>Peptostreptococcales</taxon>
        <taxon>Peptostreptococcaceae</taxon>
        <taxon>Paeniclostridium</taxon>
    </lineage>
</organism>
<evidence type="ECO:0000313" key="3">
    <source>
        <dbReference type="Proteomes" id="UP000611796"/>
    </source>
</evidence>
<evidence type="ECO:0000313" key="2">
    <source>
        <dbReference type="EMBL" id="MBC6003208.1"/>
    </source>
</evidence>
<protein>
    <submittedName>
        <fullName evidence="2">Uncharacterized protein</fullName>
    </submittedName>
</protein>
<name>A0ABR7K277_9FIRM</name>
<dbReference type="EMBL" id="JACRWD010000001">
    <property type="protein sequence ID" value="MBC6003208.1"/>
    <property type="molecule type" value="Genomic_DNA"/>
</dbReference>
<feature type="transmembrane region" description="Helical" evidence="1">
    <location>
        <begin position="31"/>
        <end position="54"/>
    </location>
</feature>
<proteinExistence type="predicted"/>
<dbReference type="RefSeq" id="WP_187005501.1">
    <property type="nucleotide sequence ID" value="NZ_JACRWD010000001.1"/>
</dbReference>
<dbReference type="Proteomes" id="UP000611796">
    <property type="component" value="Unassembled WGS sequence"/>
</dbReference>
<feature type="transmembrane region" description="Helical" evidence="1">
    <location>
        <begin position="6"/>
        <end position="24"/>
    </location>
</feature>
<keyword evidence="1" id="KW-1133">Transmembrane helix</keyword>
<keyword evidence="3" id="KW-1185">Reference proteome</keyword>
<keyword evidence="1" id="KW-0472">Membrane</keyword>
<reference evidence="2 3" key="1">
    <citation type="submission" date="2020-08" db="EMBL/GenBank/DDBJ databases">
        <authorList>
            <person name="Liu C."/>
            <person name="Sun Q."/>
        </authorList>
    </citation>
    <scope>NUCLEOTIDE SEQUENCE [LARGE SCALE GENOMIC DNA]</scope>
    <source>
        <strain evidence="2 3">NSJ-45</strain>
    </source>
</reference>
<feature type="transmembrane region" description="Helical" evidence="1">
    <location>
        <begin position="60"/>
        <end position="85"/>
    </location>
</feature>
<sequence>MLLITNILISLLLIVVVIIAQTKLSSNENKFLGLVFPSISFIFSILLISFTFSIDSLDVSGIFTFILTLILFNIPTLVLLAIYYFSRKKIKKNSAIDRMNIQDLE</sequence>
<accession>A0ABR7K277</accession>
<gene>
    <name evidence="2" type="ORF">H8891_05295</name>
</gene>
<comment type="caution">
    <text evidence="2">The sequence shown here is derived from an EMBL/GenBank/DDBJ whole genome shotgun (WGS) entry which is preliminary data.</text>
</comment>